<name>A0A1W1BHS3_9ZZZZ</name>
<dbReference type="HAMAP" id="MF_02200">
    <property type="entry name" value="NapD"/>
    <property type="match status" value="1"/>
</dbReference>
<proteinExistence type="inferred from homology"/>
<dbReference type="AlphaFoldDB" id="A0A1W1BHS3"/>
<dbReference type="EMBL" id="FPHL01000003">
    <property type="protein sequence ID" value="SFV53038.1"/>
    <property type="molecule type" value="Genomic_DNA"/>
</dbReference>
<dbReference type="Pfam" id="PF03927">
    <property type="entry name" value="NapD"/>
    <property type="match status" value="1"/>
</dbReference>
<dbReference type="InterPro" id="IPR005623">
    <property type="entry name" value="Chaperone_NapD_NO3_reduct"/>
</dbReference>
<organism evidence="1">
    <name type="scientific">hydrothermal vent metagenome</name>
    <dbReference type="NCBI Taxonomy" id="652676"/>
    <lineage>
        <taxon>unclassified sequences</taxon>
        <taxon>metagenomes</taxon>
        <taxon>ecological metagenomes</taxon>
    </lineage>
</organism>
<accession>A0A1W1BHS3</accession>
<protein>
    <submittedName>
        <fullName evidence="1">Periplasmic diheme c-type cytochrome, NapB</fullName>
    </submittedName>
</protein>
<evidence type="ECO:0000313" key="1">
    <source>
        <dbReference type="EMBL" id="SFV53038.1"/>
    </source>
</evidence>
<sequence length="119" mass="13708">MNVSSIVVQALPKHIDDLVEVFKEADYADYHLHDKEKGKIIVTVEGKGVEEEIEKLIKIQRLAYVIAADMMMTYQEDELDAEVKKLEAENPVPDVLQDEEIDVRDVEYHGDLRHKKLGF</sequence>
<reference evidence="1" key="1">
    <citation type="submission" date="2016-10" db="EMBL/GenBank/DDBJ databases">
        <authorList>
            <person name="de Groot N.N."/>
        </authorList>
    </citation>
    <scope>NUCLEOTIDE SEQUENCE</scope>
</reference>
<dbReference type="Gene3D" id="3.30.70.920">
    <property type="match status" value="1"/>
</dbReference>
<gene>
    <name evidence="1" type="ORF">MNB_SV-10-656</name>
</gene>